<dbReference type="SUPFAM" id="SSF46689">
    <property type="entry name" value="Homeodomain-like"/>
    <property type="match status" value="2"/>
</dbReference>
<dbReference type="InterPro" id="IPR001647">
    <property type="entry name" value="HTH_TetR"/>
</dbReference>
<keyword evidence="3" id="KW-0804">Transcription</keyword>
<feature type="DNA-binding region" description="H-T-H motif" evidence="4">
    <location>
        <begin position="41"/>
        <end position="60"/>
    </location>
</feature>
<dbReference type="PROSITE" id="PS50977">
    <property type="entry name" value="HTH_TETR_2"/>
    <property type="match status" value="2"/>
</dbReference>
<organism evidence="6 7">
    <name type="scientific">Gordonia hydrophobica</name>
    <dbReference type="NCBI Taxonomy" id="40516"/>
    <lineage>
        <taxon>Bacteria</taxon>
        <taxon>Bacillati</taxon>
        <taxon>Actinomycetota</taxon>
        <taxon>Actinomycetes</taxon>
        <taxon>Mycobacteriales</taxon>
        <taxon>Gordoniaceae</taxon>
        <taxon>Gordonia</taxon>
    </lineage>
</organism>
<feature type="domain" description="HTH tetR-type" evidence="5">
    <location>
        <begin position="18"/>
        <end position="78"/>
    </location>
</feature>
<accession>A0ABZ2TYH5</accession>
<dbReference type="Gene3D" id="1.10.357.10">
    <property type="entry name" value="Tetracycline Repressor, domain 2"/>
    <property type="match status" value="2"/>
</dbReference>
<evidence type="ECO:0000256" key="1">
    <source>
        <dbReference type="ARBA" id="ARBA00023015"/>
    </source>
</evidence>
<evidence type="ECO:0000256" key="3">
    <source>
        <dbReference type="ARBA" id="ARBA00023163"/>
    </source>
</evidence>
<dbReference type="PANTHER" id="PTHR30055:SF234">
    <property type="entry name" value="HTH-TYPE TRANSCRIPTIONAL REGULATOR BETI"/>
    <property type="match status" value="1"/>
</dbReference>
<evidence type="ECO:0000256" key="4">
    <source>
        <dbReference type="PROSITE-ProRule" id="PRU00335"/>
    </source>
</evidence>
<feature type="domain" description="HTH tetR-type" evidence="5">
    <location>
        <begin position="215"/>
        <end position="275"/>
    </location>
</feature>
<keyword evidence="2 4" id="KW-0238">DNA-binding</keyword>
<proteinExistence type="predicted"/>
<keyword evidence="7" id="KW-1185">Reference proteome</keyword>
<protein>
    <submittedName>
        <fullName evidence="6">Helix-turn-helix domain-containing protein</fullName>
    </submittedName>
</protein>
<dbReference type="InterPro" id="IPR050109">
    <property type="entry name" value="HTH-type_TetR-like_transc_reg"/>
</dbReference>
<dbReference type="Proteomes" id="UP001479933">
    <property type="component" value="Chromosome"/>
</dbReference>
<keyword evidence="1" id="KW-0805">Transcription regulation</keyword>
<dbReference type="PRINTS" id="PR00455">
    <property type="entry name" value="HTHTETR"/>
</dbReference>
<reference evidence="6 7" key="1">
    <citation type="journal article" date="2023" name="Virus Evol.">
        <title>Computational host range prediction-The good, the bad, and the ugly.</title>
        <authorList>
            <person name="Howell A.A."/>
            <person name="Versoza C.J."/>
            <person name="Pfeifer S.P."/>
        </authorList>
    </citation>
    <scope>NUCLEOTIDE SEQUENCE [LARGE SCALE GENOMIC DNA]</scope>
    <source>
        <strain evidence="6 7">1610/1b</strain>
    </source>
</reference>
<dbReference type="EMBL" id="CP136137">
    <property type="protein sequence ID" value="WYY06407.1"/>
    <property type="molecule type" value="Genomic_DNA"/>
</dbReference>
<dbReference type="PANTHER" id="PTHR30055">
    <property type="entry name" value="HTH-TYPE TRANSCRIPTIONAL REGULATOR RUTR"/>
    <property type="match status" value="1"/>
</dbReference>
<evidence type="ECO:0000313" key="6">
    <source>
        <dbReference type="EMBL" id="WYY06407.1"/>
    </source>
</evidence>
<evidence type="ECO:0000259" key="5">
    <source>
        <dbReference type="PROSITE" id="PS50977"/>
    </source>
</evidence>
<dbReference type="RefSeq" id="WP_239588663.1">
    <property type="nucleotide sequence ID" value="NZ_CP136137.1"/>
</dbReference>
<sequence length="399" mass="43391">MTSPIRDSATMRARKRPADRRDVILATAARSFARDGFHATHLSQIADEAGISAPALYRHFAGKYELFAAALLRQAQELADTIAAVPPGDDPRTEARAILHAAAAGALDRRDTGNIYRREPRMLQGDDLRHLAELSSRGRTRLVDLLRRFRPTLSERSAQILVTATLSIIASPVTHRVTLARKSVLAVLLDACDAVLDLELPSATEPSESSGLTPLGKREAVLTESIRLFARHGFHEVTMEQIGAAVDLPPSGVYRHFASKTAILVAALWRGSERTTAAITDGLSRATSPAEAIDALAQQYAGLCVSDPDIMTVYLRDMGALDATERRALRRQQRVNVDEWATWLRRARPDLTAAEARFLVHAALNTATDVTVAHRDVDAPTVGAVVTAVLRSEDGVVQQ</sequence>
<name>A0ABZ2TYH5_9ACTN</name>
<evidence type="ECO:0000313" key="7">
    <source>
        <dbReference type="Proteomes" id="UP001479933"/>
    </source>
</evidence>
<dbReference type="Pfam" id="PF00440">
    <property type="entry name" value="TetR_N"/>
    <property type="match status" value="2"/>
</dbReference>
<dbReference type="InterPro" id="IPR009057">
    <property type="entry name" value="Homeodomain-like_sf"/>
</dbReference>
<dbReference type="Gene3D" id="1.10.10.60">
    <property type="entry name" value="Homeodomain-like"/>
    <property type="match status" value="2"/>
</dbReference>
<gene>
    <name evidence="6" type="ORF">RVF87_15200</name>
</gene>
<evidence type="ECO:0000256" key="2">
    <source>
        <dbReference type="ARBA" id="ARBA00023125"/>
    </source>
</evidence>
<feature type="DNA-binding region" description="H-T-H motif" evidence="4">
    <location>
        <begin position="238"/>
        <end position="257"/>
    </location>
</feature>